<reference evidence="2 3" key="1">
    <citation type="journal article" date="2020" name="IScience">
        <title>Genome Sequencing of the Endangered Kingdonia uniflora (Circaeasteraceae, Ranunculales) Reveals Potential Mechanisms of Evolutionary Specialization.</title>
        <authorList>
            <person name="Sun Y."/>
            <person name="Deng T."/>
            <person name="Zhang A."/>
            <person name="Moore M.J."/>
            <person name="Landis J.B."/>
            <person name="Lin N."/>
            <person name="Zhang H."/>
            <person name="Zhang X."/>
            <person name="Huang J."/>
            <person name="Zhang X."/>
            <person name="Sun H."/>
            <person name="Wang H."/>
        </authorList>
    </citation>
    <scope>NUCLEOTIDE SEQUENCE [LARGE SCALE GENOMIC DNA]</scope>
    <source>
        <strain evidence="2">TB1705</strain>
        <tissue evidence="2">Leaf</tissue>
    </source>
</reference>
<comment type="caution">
    <text evidence="2">The sequence shown here is derived from an EMBL/GenBank/DDBJ whole genome shotgun (WGS) entry which is preliminary data.</text>
</comment>
<evidence type="ECO:0000313" key="2">
    <source>
        <dbReference type="EMBL" id="KAF6175543.1"/>
    </source>
</evidence>
<dbReference type="Proteomes" id="UP000541444">
    <property type="component" value="Unassembled WGS sequence"/>
</dbReference>
<feature type="region of interest" description="Disordered" evidence="1">
    <location>
        <begin position="23"/>
        <end position="42"/>
    </location>
</feature>
<evidence type="ECO:0000313" key="3">
    <source>
        <dbReference type="Proteomes" id="UP000541444"/>
    </source>
</evidence>
<sequence length="302" mass="34257">MITSCKYWVISGTMKRSKTCSTEVVSSSDDSSSSSESDSDSASKGEIIGRILDIETKPLKVMKLASLIPRALIIGGGDLSIDKRRFMIMSVIQYEAINEGNDLSEMSLEFCASYSSHRSSFNEMSMSADLYKGALIEFKANYLLGRTFCLCNIEYQGALIEFKVKLGKRKIGAVDFEALSRHGYKGGLSVLRVPPPKEDRKQDWTWSGGKESGGDKETDESYEERQRTRQVLNEGEELIHVQTRREKEEQKEKDRERREKNLSFAQKEKRKRDIGQASRGKSYVEEEKRLLRDNGVYSGFDS</sequence>
<feature type="region of interest" description="Disordered" evidence="1">
    <location>
        <begin position="189"/>
        <end position="286"/>
    </location>
</feature>
<accession>A0A7J7P893</accession>
<dbReference type="EMBL" id="JACGCM010000176">
    <property type="protein sequence ID" value="KAF6175543.1"/>
    <property type="molecule type" value="Genomic_DNA"/>
</dbReference>
<dbReference type="OrthoDB" id="1906229at2759"/>
<proteinExistence type="predicted"/>
<keyword evidence="3" id="KW-1185">Reference proteome</keyword>
<name>A0A7J7P893_9MAGN</name>
<feature type="compositionally biased region" description="Basic and acidic residues" evidence="1">
    <location>
        <begin position="237"/>
        <end position="261"/>
    </location>
</feature>
<evidence type="ECO:0000256" key="1">
    <source>
        <dbReference type="SAM" id="MobiDB-lite"/>
    </source>
</evidence>
<dbReference type="PANTHER" id="PTHR31833:SF2">
    <property type="entry name" value="UPF0690 PROTEIN C1ORF52"/>
    <property type="match status" value="1"/>
</dbReference>
<protein>
    <submittedName>
        <fullName evidence="2">Uncharacterized protein</fullName>
    </submittedName>
</protein>
<gene>
    <name evidence="2" type="ORF">GIB67_023063</name>
</gene>
<organism evidence="2 3">
    <name type="scientific">Kingdonia uniflora</name>
    <dbReference type="NCBI Taxonomy" id="39325"/>
    <lineage>
        <taxon>Eukaryota</taxon>
        <taxon>Viridiplantae</taxon>
        <taxon>Streptophyta</taxon>
        <taxon>Embryophyta</taxon>
        <taxon>Tracheophyta</taxon>
        <taxon>Spermatophyta</taxon>
        <taxon>Magnoliopsida</taxon>
        <taxon>Ranunculales</taxon>
        <taxon>Circaeasteraceae</taxon>
        <taxon>Kingdonia</taxon>
    </lineage>
</organism>
<dbReference type="AlphaFoldDB" id="A0A7J7P893"/>
<feature type="compositionally biased region" description="Low complexity" evidence="1">
    <location>
        <begin position="26"/>
        <end position="42"/>
    </location>
</feature>
<dbReference type="PANTHER" id="PTHR31833">
    <property type="entry name" value="UPF0690 PROTEIN C1ORF52"/>
    <property type="match status" value="1"/>
</dbReference>